<sequence length="613" mass="66078">MNDELAKLLELATVRIDVDHAVAGTGFLVAPGKVLTCYHVVKRALGRPGAQEIIDVVDPRTGTSQHPLTAPKVDAQNDLALLTIEAKGRQSAVVVLGDVPRIGDALFAYGYPPVKPGGTPGTYEYEGTEGGPPRLLKMKVGQVREGLSGSPLLDLRTGTVVGVVRKSRSVDSDLGGLAVPIDVAFAVFERLKGENADAARADGRWRDSMTETQRAGLDEQAPPAGPSRDLLVVIGQQNERWTVSLTSASLDGDWGAEVRIDLNVLRPDVARLFRMLKATDPTRLTKAQQSLVVGQALAKTLWSDDVQQRLRGLLGADDRVLDLLLHFRDDVDEDLLYLPWETLYLPVDPVSGGVPVLAAGVRFASDDATTLVRILHVEPAQAFAAPEPLRVVVFRSPGESPEQRQTLAAEADEIARRAKQAGETTVVPTSATEGDHPTESALRDLLRTGPTVLHYVARARYQSLDDERGKVDAVDIDDYPADPFVSLGAAEFAQIFTEHKPPPALVILQPVRVSDTELPPDLTVFARALLECGVHAVLAFPLPVDAAAAHDFFEVFYREVGAGQPVHLAVQRGRARLEQARRPWAFPVLVAQSPGPITLTRPADLKSLGKAGP</sequence>
<gene>
    <name evidence="3" type="ORF">CTE05_09480</name>
</gene>
<evidence type="ECO:0000313" key="3">
    <source>
        <dbReference type="EMBL" id="GEL97401.1"/>
    </source>
</evidence>
<reference evidence="3 4" key="1">
    <citation type="submission" date="2019-07" db="EMBL/GenBank/DDBJ databases">
        <title>Whole genome shotgun sequence of Cellulomonas terrae NBRC 100819.</title>
        <authorList>
            <person name="Hosoyama A."/>
            <person name="Uohara A."/>
            <person name="Ohji S."/>
            <person name="Ichikawa N."/>
        </authorList>
    </citation>
    <scope>NUCLEOTIDE SEQUENCE [LARGE SCALE GENOMIC DNA]</scope>
    <source>
        <strain evidence="3 4">NBRC 100819</strain>
    </source>
</reference>
<keyword evidence="4" id="KW-1185">Reference proteome</keyword>
<dbReference type="OrthoDB" id="9766361at2"/>
<dbReference type="AlphaFoldDB" id="A0A511JHC7"/>
<evidence type="ECO:0000256" key="1">
    <source>
        <dbReference type="SAM" id="MobiDB-lite"/>
    </source>
</evidence>
<organism evidence="3 4">
    <name type="scientific">Cellulomonas terrae</name>
    <dbReference type="NCBI Taxonomy" id="311234"/>
    <lineage>
        <taxon>Bacteria</taxon>
        <taxon>Bacillati</taxon>
        <taxon>Actinomycetota</taxon>
        <taxon>Actinomycetes</taxon>
        <taxon>Micrococcales</taxon>
        <taxon>Cellulomonadaceae</taxon>
        <taxon>Cellulomonas</taxon>
    </lineage>
</organism>
<dbReference type="RefSeq" id="WP_146844963.1">
    <property type="nucleotide sequence ID" value="NZ_BJWH01000003.1"/>
</dbReference>
<feature type="compositionally biased region" description="Polar residues" evidence="1">
    <location>
        <begin position="422"/>
        <end position="432"/>
    </location>
</feature>
<feature type="region of interest" description="Disordered" evidence="1">
    <location>
        <begin position="204"/>
        <end position="223"/>
    </location>
</feature>
<evidence type="ECO:0000259" key="2">
    <source>
        <dbReference type="Pfam" id="PF12770"/>
    </source>
</evidence>
<feature type="region of interest" description="Disordered" evidence="1">
    <location>
        <begin position="419"/>
        <end position="438"/>
    </location>
</feature>
<evidence type="ECO:0000313" key="4">
    <source>
        <dbReference type="Proteomes" id="UP000321049"/>
    </source>
</evidence>
<accession>A0A511JHC7</accession>
<dbReference type="Proteomes" id="UP000321049">
    <property type="component" value="Unassembled WGS sequence"/>
</dbReference>
<feature type="domain" description="CHAT" evidence="2">
    <location>
        <begin position="293"/>
        <end position="581"/>
    </location>
</feature>
<protein>
    <recommendedName>
        <fullName evidence="2">CHAT domain-containing protein</fullName>
    </recommendedName>
</protein>
<dbReference type="Gene3D" id="2.40.10.120">
    <property type="match status" value="1"/>
</dbReference>
<dbReference type="EMBL" id="BJWH01000003">
    <property type="protein sequence ID" value="GEL97401.1"/>
    <property type="molecule type" value="Genomic_DNA"/>
</dbReference>
<dbReference type="Pfam" id="PF13365">
    <property type="entry name" value="Trypsin_2"/>
    <property type="match status" value="1"/>
</dbReference>
<dbReference type="Pfam" id="PF12770">
    <property type="entry name" value="CHAT"/>
    <property type="match status" value="1"/>
</dbReference>
<comment type="caution">
    <text evidence="3">The sequence shown here is derived from an EMBL/GenBank/DDBJ whole genome shotgun (WGS) entry which is preliminary data.</text>
</comment>
<dbReference type="InterPro" id="IPR024983">
    <property type="entry name" value="CHAT_dom"/>
</dbReference>
<name>A0A511JHC7_9CELL</name>
<proteinExistence type="predicted"/>
<dbReference type="InterPro" id="IPR009003">
    <property type="entry name" value="Peptidase_S1_PA"/>
</dbReference>
<dbReference type="SUPFAM" id="SSF50494">
    <property type="entry name" value="Trypsin-like serine proteases"/>
    <property type="match status" value="1"/>
</dbReference>